<evidence type="ECO:0000259" key="2">
    <source>
        <dbReference type="Pfam" id="PF01970"/>
    </source>
</evidence>
<accession>A0A1I4DXX0</accession>
<feature type="transmembrane region" description="Helical" evidence="1">
    <location>
        <begin position="140"/>
        <end position="160"/>
    </location>
</feature>
<dbReference type="EMBL" id="FOSX01000041">
    <property type="protein sequence ID" value="SFK97819.1"/>
    <property type="molecule type" value="Genomic_DNA"/>
</dbReference>
<dbReference type="PANTHER" id="PTHR35342">
    <property type="entry name" value="TRICARBOXYLIC TRANSPORT PROTEIN"/>
    <property type="match status" value="1"/>
</dbReference>
<evidence type="ECO:0000313" key="4">
    <source>
        <dbReference type="EMBL" id="SFK97819.1"/>
    </source>
</evidence>
<reference evidence="4 6" key="1">
    <citation type="submission" date="2016-10" db="EMBL/GenBank/DDBJ databases">
        <authorList>
            <person name="de Groot N.N."/>
        </authorList>
    </citation>
    <scope>NUCLEOTIDE SEQUENCE [LARGE SCALE GENOMIC DNA]</scope>
    <source>
        <strain evidence="4 6">DSM 381</strain>
    </source>
</reference>
<dbReference type="Proteomes" id="UP000198861">
    <property type="component" value="Unassembled WGS sequence"/>
</dbReference>
<dbReference type="Pfam" id="PF01970">
    <property type="entry name" value="TctA"/>
    <property type="match status" value="1"/>
</dbReference>
<feature type="transmembrane region" description="Helical" evidence="1">
    <location>
        <begin position="391"/>
        <end position="408"/>
    </location>
</feature>
<feature type="transmembrane region" description="Helical" evidence="1">
    <location>
        <begin position="325"/>
        <end position="344"/>
    </location>
</feature>
<dbReference type="RefSeq" id="WP_090940522.1">
    <property type="nucleotide sequence ID" value="NZ_FOKJ01000047.1"/>
</dbReference>
<dbReference type="EMBL" id="FOKJ01000047">
    <property type="protein sequence ID" value="SFB43488.1"/>
    <property type="molecule type" value="Genomic_DNA"/>
</dbReference>
<keyword evidence="1" id="KW-0812">Transmembrane</keyword>
<dbReference type="InterPro" id="IPR002823">
    <property type="entry name" value="DUF112_TM"/>
</dbReference>
<feature type="transmembrane region" description="Helical" evidence="1">
    <location>
        <begin position="465"/>
        <end position="488"/>
    </location>
</feature>
<dbReference type="Proteomes" id="UP000199579">
    <property type="component" value="Unassembled WGS sequence"/>
</dbReference>
<feature type="domain" description="DUF112" evidence="2">
    <location>
        <begin position="20"/>
        <end position="440"/>
    </location>
</feature>
<dbReference type="PANTHER" id="PTHR35342:SF5">
    <property type="entry name" value="TRICARBOXYLIC TRANSPORT PROTEIN"/>
    <property type="match status" value="1"/>
</dbReference>
<protein>
    <submittedName>
        <fullName evidence="3 4">Tricarboxylic transport membrane protein</fullName>
    </submittedName>
</protein>
<feature type="transmembrane region" description="Helical" evidence="1">
    <location>
        <begin position="258"/>
        <end position="281"/>
    </location>
</feature>
<feature type="transmembrane region" description="Helical" evidence="1">
    <location>
        <begin position="172"/>
        <end position="193"/>
    </location>
</feature>
<organism evidence="4 6">
    <name type="scientific">Azotobacter beijerinckii</name>
    <dbReference type="NCBI Taxonomy" id="170623"/>
    <lineage>
        <taxon>Bacteria</taxon>
        <taxon>Pseudomonadati</taxon>
        <taxon>Pseudomonadota</taxon>
        <taxon>Gammaproteobacteria</taxon>
        <taxon>Pseudomonadales</taxon>
        <taxon>Pseudomonadaceae</taxon>
        <taxon>Azotobacter</taxon>
    </lineage>
</organism>
<evidence type="ECO:0000256" key="1">
    <source>
        <dbReference type="SAM" id="Phobius"/>
    </source>
</evidence>
<dbReference type="AlphaFoldDB" id="A0A1I4DXX0"/>
<feature type="transmembrane region" description="Helical" evidence="1">
    <location>
        <begin position="20"/>
        <end position="39"/>
    </location>
</feature>
<feature type="transmembrane region" description="Helical" evidence="1">
    <location>
        <begin position="205"/>
        <end position="225"/>
    </location>
</feature>
<keyword evidence="1" id="KW-0472">Membrane</keyword>
<feature type="transmembrane region" description="Helical" evidence="1">
    <location>
        <begin position="110"/>
        <end position="134"/>
    </location>
</feature>
<sequence length="507" mass="53189">METLSFLMQGFGVALAPSNLLIALIGTLIGTVVGLLPGLGPINGVALLIPVAFAFGLPPESALILLAAVYLGCEYGGRISSILLNIPGEAATLMTCLDGYPMARQGRAGVALSLSAWSSFLGAFIATCGMVLFAPLLADWAIAFGPAEYFVLMVLAIVSLAGMAGDKPMKTLVVALFGLFLSCVGIDANSGVYRFTFDSIHVADGIQFVVLVLGLFSVSEILLLLEKTHHGHQAVQATGRMLFSFAEARRVFMVNLRCSLSGFIVGVLPGAGGTLASALAYSTEKRLAGSDGQFGKGDIRGLAAPETAIGASCCGNMVPMLTLGVPGSGTTAVMLGALTLYNITPGPLLFQNEPKLVWGLIASLFVANLMLLVLNVPMIKVFTRILSVPNWALAPAIAIITSIGVYAVHATTFDLLLMVAVGILGYVLRKLDFPLSPLLLGFILGGHMEDNLRRALSISNGDPQILWSSGIALGTWALVALMLVLPLLRLWRRRAARRPAAPLALAE</sequence>
<proteinExistence type="predicted"/>
<keyword evidence="1" id="KW-1133">Transmembrane helix</keyword>
<feature type="transmembrane region" description="Helical" evidence="1">
    <location>
        <begin position="415"/>
        <end position="445"/>
    </location>
</feature>
<keyword evidence="5" id="KW-1185">Reference proteome</keyword>
<evidence type="ECO:0000313" key="6">
    <source>
        <dbReference type="Proteomes" id="UP000199579"/>
    </source>
</evidence>
<gene>
    <name evidence="3" type="ORF">SAMN04244571_02798</name>
    <name evidence="4" type="ORF">SAMN04244574_02626</name>
</gene>
<evidence type="ECO:0000313" key="5">
    <source>
        <dbReference type="Proteomes" id="UP000198861"/>
    </source>
</evidence>
<evidence type="ECO:0000313" key="3">
    <source>
        <dbReference type="EMBL" id="SFB43488.1"/>
    </source>
</evidence>
<reference evidence="3 5" key="2">
    <citation type="submission" date="2016-10" db="EMBL/GenBank/DDBJ databases">
        <authorList>
            <person name="Varghese N."/>
            <person name="Submissions S."/>
        </authorList>
    </citation>
    <scope>NUCLEOTIDE SEQUENCE [LARGE SCALE GENOMIC DNA]</scope>
    <source>
        <strain evidence="3 5">DSM 282</strain>
    </source>
</reference>
<feature type="transmembrane region" description="Helical" evidence="1">
    <location>
        <begin position="45"/>
        <end position="71"/>
    </location>
</feature>
<feature type="transmembrane region" description="Helical" evidence="1">
    <location>
        <begin position="356"/>
        <end position="379"/>
    </location>
</feature>
<name>A0A1I4DXX0_9GAMM</name>